<comment type="subcellular location">
    <subcellularLocation>
        <location evidence="1">Membrane</location>
    </subcellularLocation>
</comment>
<proteinExistence type="inferred from homology"/>
<evidence type="ECO:0000313" key="8">
    <source>
        <dbReference type="EMBL" id="CAF1004995.1"/>
    </source>
</evidence>
<name>A0A814H2W3_9BILA</name>
<dbReference type="PANTHER" id="PTHR14948:SF25">
    <property type="entry name" value="DUF4190 DOMAIN-CONTAINING PROTEIN"/>
    <property type="match status" value="1"/>
</dbReference>
<feature type="transmembrane region" description="Helical" evidence="7">
    <location>
        <begin position="134"/>
        <end position="154"/>
    </location>
</feature>
<feature type="transmembrane region" description="Helical" evidence="7">
    <location>
        <begin position="86"/>
        <end position="108"/>
    </location>
</feature>
<dbReference type="InterPro" id="IPR051423">
    <property type="entry name" value="CD225/Dispanin"/>
</dbReference>
<evidence type="ECO:0000256" key="6">
    <source>
        <dbReference type="SAM" id="MobiDB-lite"/>
    </source>
</evidence>
<comment type="caution">
    <text evidence="8">The sequence shown here is derived from an EMBL/GenBank/DDBJ whole genome shotgun (WGS) entry which is preliminary data.</text>
</comment>
<dbReference type="Gene3D" id="1.20.1070.10">
    <property type="entry name" value="Rhodopsin 7-helix transmembrane proteins"/>
    <property type="match status" value="1"/>
</dbReference>
<feature type="region of interest" description="Disordered" evidence="6">
    <location>
        <begin position="14"/>
        <end position="34"/>
    </location>
</feature>
<keyword evidence="5 7" id="KW-0472">Membrane</keyword>
<dbReference type="Proteomes" id="UP000663854">
    <property type="component" value="Unassembled WGS sequence"/>
</dbReference>
<evidence type="ECO:0000313" key="9">
    <source>
        <dbReference type="Proteomes" id="UP000663854"/>
    </source>
</evidence>
<organism evidence="8 9">
    <name type="scientific">Rotaria sordida</name>
    <dbReference type="NCBI Taxonomy" id="392033"/>
    <lineage>
        <taxon>Eukaryota</taxon>
        <taxon>Metazoa</taxon>
        <taxon>Spiralia</taxon>
        <taxon>Gnathifera</taxon>
        <taxon>Rotifera</taxon>
        <taxon>Eurotatoria</taxon>
        <taxon>Bdelloidea</taxon>
        <taxon>Philodinida</taxon>
        <taxon>Philodinidae</taxon>
        <taxon>Rotaria</taxon>
    </lineage>
</organism>
<keyword evidence="4 7" id="KW-1133">Transmembrane helix</keyword>
<keyword evidence="3 7" id="KW-0812">Transmembrane</keyword>
<feature type="compositionally biased region" description="Polar residues" evidence="6">
    <location>
        <begin position="14"/>
        <end position="29"/>
    </location>
</feature>
<dbReference type="EMBL" id="CAJNOH010000337">
    <property type="protein sequence ID" value="CAF1004995.1"/>
    <property type="molecule type" value="Genomic_DNA"/>
</dbReference>
<evidence type="ECO:0000256" key="3">
    <source>
        <dbReference type="ARBA" id="ARBA00022692"/>
    </source>
</evidence>
<sequence>MASTVDKFTLSTSNSVQNVQSEEQTTKNDVCTEPPPSYESYVNNANTSLEVHYQSRLGSRNNDECTQAFVEARSPPTQSIDQIETYIVWSIFNILCCCLCFGCLACCYGNKTQQLKERNDVQGALKTSKQARTWNTIATIFGICELIIGVLITISKQQF</sequence>
<evidence type="ECO:0000256" key="4">
    <source>
        <dbReference type="ARBA" id="ARBA00022989"/>
    </source>
</evidence>
<dbReference type="Pfam" id="PF04505">
    <property type="entry name" value="CD225"/>
    <property type="match status" value="1"/>
</dbReference>
<evidence type="ECO:0000256" key="7">
    <source>
        <dbReference type="SAM" id="Phobius"/>
    </source>
</evidence>
<gene>
    <name evidence="8" type="ORF">PYM288_LOCUS14810</name>
</gene>
<evidence type="ECO:0000256" key="2">
    <source>
        <dbReference type="ARBA" id="ARBA00006843"/>
    </source>
</evidence>
<dbReference type="InterPro" id="IPR007593">
    <property type="entry name" value="CD225/Dispanin_fam"/>
</dbReference>
<dbReference type="GO" id="GO:0016020">
    <property type="term" value="C:membrane"/>
    <property type="evidence" value="ECO:0007669"/>
    <property type="project" value="UniProtKB-SubCell"/>
</dbReference>
<dbReference type="PANTHER" id="PTHR14948">
    <property type="entry name" value="NG5"/>
    <property type="match status" value="1"/>
</dbReference>
<evidence type="ECO:0000256" key="5">
    <source>
        <dbReference type="ARBA" id="ARBA00023136"/>
    </source>
</evidence>
<accession>A0A814H2W3</accession>
<dbReference type="AlphaFoldDB" id="A0A814H2W3"/>
<evidence type="ECO:0000256" key="1">
    <source>
        <dbReference type="ARBA" id="ARBA00004370"/>
    </source>
</evidence>
<protein>
    <submittedName>
        <fullName evidence="8">Uncharacterized protein</fullName>
    </submittedName>
</protein>
<reference evidence="8" key="1">
    <citation type="submission" date="2021-02" db="EMBL/GenBank/DDBJ databases">
        <authorList>
            <person name="Nowell W R."/>
        </authorList>
    </citation>
    <scope>NUCLEOTIDE SEQUENCE</scope>
</reference>
<comment type="similarity">
    <text evidence="2">Belongs to the CD225/Dispanin family.</text>
</comment>